<keyword evidence="4" id="KW-1185">Reference proteome</keyword>
<gene>
    <name evidence="3" type="ORF">SAMN05444008_1305</name>
</gene>
<evidence type="ECO:0000313" key="3">
    <source>
        <dbReference type="EMBL" id="SHG37637.1"/>
    </source>
</evidence>
<keyword evidence="2" id="KW-0472">Membrane</keyword>
<dbReference type="STRING" id="1302690.BUE76_00445"/>
<evidence type="ECO:0000256" key="1">
    <source>
        <dbReference type="SAM" id="Coils"/>
    </source>
</evidence>
<organism evidence="3 4">
    <name type="scientific">Cnuella takakiae</name>
    <dbReference type="NCBI Taxonomy" id="1302690"/>
    <lineage>
        <taxon>Bacteria</taxon>
        <taxon>Pseudomonadati</taxon>
        <taxon>Bacteroidota</taxon>
        <taxon>Chitinophagia</taxon>
        <taxon>Chitinophagales</taxon>
        <taxon>Chitinophagaceae</taxon>
        <taxon>Cnuella</taxon>
    </lineage>
</organism>
<dbReference type="InterPro" id="IPR011990">
    <property type="entry name" value="TPR-like_helical_dom_sf"/>
</dbReference>
<proteinExistence type="predicted"/>
<accession>A0A1M5JAR0</accession>
<keyword evidence="2" id="KW-1133">Transmembrane helix</keyword>
<feature type="transmembrane region" description="Helical" evidence="2">
    <location>
        <begin position="247"/>
        <end position="268"/>
    </location>
</feature>
<dbReference type="RefSeq" id="WP_143157487.1">
    <property type="nucleotide sequence ID" value="NZ_FQUO01000030.1"/>
</dbReference>
<evidence type="ECO:0000313" key="4">
    <source>
        <dbReference type="Proteomes" id="UP000184368"/>
    </source>
</evidence>
<keyword evidence="2" id="KW-0812">Transmembrane</keyword>
<feature type="coiled-coil region" evidence="1">
    <location>
        <begin position="205"/>
        <end position="232"/>
    </location>
</feature>
<sequence length="269" mass="31038">MDSYRSDTTLKLAYNELSLGNYASAETYFKRAIESENHPSAWLGLGSARLSYLFDNKELDVDSVNRLLKSAFQCFQEAKAISPDNAETIENKLLSTSFNQLKVYYEEIKKYYDLYKSSNSKATNTAYMGIAAVLFKSHELSRTMSYMYVSHTQQKNAAAEQINLFIQTAVAVRNNTISSIEYALPARDAFIREISQLEYELQWYLTDEKEKKKILEQQKAAAQKEMQNNNSQASNAVKKDNSKQTNYLKIVLWIILILVIIRLFQLLFW</sequence>
<keyword evidence="1" id="KW-0175">Coiled coil</keyword>
<protein>
    <recommendedName>
        <fullName evidence="5">Tetratricopeptide repeat-containing protein</fullName>
    </recommendedName>
</protein>
<dbReference type="AlphaFoldDB" id="A0A1M5JAR0"/>
<dbReference type="Proteomes" id="UP000184368">
    <property type="component" value="Unassembled WGS sequence"/>
</dbReference>
<evidence type="ECO:0000256" key="2">
    <source>
        <dbReference type="SAM" id="Phobius"/>
    </source>
</evidence>
<dbReference type="Gene3D" id="1.25.40.10">
    <property type="entry name" value="Tetratricopeptide repeat domain"/>
    <property type="match status" value="1"/>
</dbReference>
<reference evidence="3 4" key="1">
    <citation type="submission" date="2016-11" db="EMBL/GenBank/DDBJ databases">
        <authorList>
            <person name="Jaros S."/>
            <person name="Januszkiewicz K."/>
            <person name="Wedrychowicz H."/>
        </authorList>
    </citation>
    <scope>NUCLEOTIDE SEQUENCE [LARGE SCALE GENOMIC DNA]</scope>
    <source>
        <strain evidence="3 4">DSM 26897</strain>
    </source>
</reference>
<dbReference type="EMBL" id="FQUO01000030">
    <property type="protein sequence ID" value="SHG37637.1"/>
    <property type="molecule type" value="Genomic_DNA"/>
</dbReference>
<dbReference type="SUPFAM" id="SSF81901">
    <property type="entry name" value="HCP-like"/>
    <property type="match status" value="1"/>
</dbReference>
<name>A0A1M5JAR0_9BACT</name>
<evidence type="ECO:0008006" key="5">
    <source>
        <dbReference type="Google" id="ProtNLM"/>
    </source>
</evidence>